<dbReference type="Proteomes" id="UP000001572">
    <property type="component" value="Chromosome"/>
</dbReference>
<evidence type="ECO:0000313" key="2">
    <source>
        <dbReference type="EMBL" id="ABR46961.1"/>
    </source>
</evidence>
<keyword evidence="1" id="KW-0175">Coiled coil</keyword>
<dbReference type="OrthoDB" id="1798834at2"/>
<dbReference type="EMBL" id="CP000724">
    <property type="protein sequence ID" value="ABR46961.1"/>
    <property type="molecule type" value="Genomic_DNA"/>
</dbReference>
<dbReference type="AlphaFoldDB" id="A6TL93"/>
<keyword evidence="3" id="KW-1185">Reference proteome</keyword>
<proteinExistence type="predicted"/>
<dbReference type="eggNOG" id="ENOG5033MEW">
    <property type="taxonomic scope" value="Bacteria"/>
</dbReference>
<name>A6TL93_ALKMQ</name>
<organism evidence="2 3">
    <name type="scientific">Alkaliphilus metalliredigens (strain QYMF)</name>
    <dbReference type="NCBI Taxonomy" id="293826"/>
    <lineage>
        <taxon>Bacteria</taxon>
        <taxon>Bacillati</taxon>
        <taxon>Bacillota</taxon>
        <taxon>Clostridia</taxon>
        <taxon>Peptostreptococcales</taxon>
        <taxon>Natronincolaceae</taxon>
        <taxon>Alkaliphilus</taxon>
    </lineage>
</organism>
<protein>
    <submittedName>
        <fullName evidence="2">Uncharacterized protein</fullName>
    </submittedName>
</protein>
<accession>A6TL93</accession>
<evidence type="ECO:0000256" key="1">
    <source>
        <dbReference type="SAM" id="Coils"/>
    </source>
</evidence>
<dbReference type="STRING" id="293826.Amet_0736"/>
<dbReference type="KEGG" id="amt:Amet_0736"/>
<reference evidence="3" key="1">
    <citation type="journal article" date="2016" name="Genome Announc.">
        <title>Complete genome sequence of Alkaliphilus metalliredigens strain QYMF, an alkaliphilic and metal-reducing bacterium isolated from borax-contaminated leachate ponds.</title>
        <authorList>
            <person name="Hwang C."/>
            <person name="Copeland A."/>
            <person name="Lucas S."/>
            <person name="Lapidus A."/>
            <person name="Barry K."/>
            <person name="Detter J.C."/>
            <person name="Glavina Del Rio T."/>
            <person name="Hammon N."/>
            <person name="Israni S."/>
            <person name="Dalin E."/>
            <person name="Tice H."/>
            <person name="Pitluck S."/>
            <person name="Chertkov O."/>
            <person name="Brettin T."/>
            <person name="Bruce D."/>
            <person name="Han C."/>
            <person name="Schmutz J."/>
            <person name="Larimer F."/>
            <person name="Land M.L."/>
            <person name="Hauser L."/>
            <person name="Kyrpides N."/>
            <person name="Mikhailova N."/>
            <person name="Ye Q."/>
            <person name="Zhou J."/>
            <person name="Richardson P."/>
            <person name="Fields M.W."/>
        </authorList>
    </citation>
    <scope>NUCLEOTIDE SEQUENCE [LARGE SCALE GENOMIC DNA]</scope>
    <source>
        <strain evidence="3">QYMF</strain>
    </source>
</reference>
<evidence type="ECO:0000313" key="3">
    <source>
        <dbReference type="Proteomes" id="UP000001572"/>
    </source>
</evidence>
<dbReference type="RefSeq" id="WP_012062004.1">
    <property type="nucleotide sequence ID" value="NC_009633.1"/>
</dbReference>
<dbReference type="HOGENOM" id="CLU_194397_1_0_9"/>
<sequence>MEDQEQVKKEMEQQLEKIKYRIQMLDLIEEKLFQMRELAQRVIDEELSNEEIENINQQVKTLEKQFKLLNSESNGIS</sequence>
<gene>
    <name evidence="2" type="ordered locus">Amet_0736</name>
</gene>
<feature type="coiled-coil region" evidence="1">
    <location>
        <begin position="45"/>
        <end position="72"/>
    </location>
</feature>